<dbReference type="PANTHER" id="PTHR23402:SF1">
    <property type="entry name" value="PYROGLUTAMYL-PEPTIDASE I"/>
    <property type="match status" value="1"/>
</dbReference>
<protein>
    <recommendedName>
        <fullName evidence="8">Pyroglutamyl-peptidase 1</fullName>
    </recommendedName>
</protein>
<evidence type="ECO:0000256" key="2">
    <source>
        <dbReference type="ARBA" id="ARBA00022490"/>
    </source>
</evidence>
<dbReference type="GO" id="GO:0008234">
    <property type="term" value="F:cysteine-type peptidase activity"/>
    <property type="evidence" value="ECO:0007669"/>
    <property type="project" value="UniProtKB-KW"/>
</dbReference>
<proteinExistence type="inferred from homology"/>
<evidence type="ECO:0008006" key="8">
    <source>
        <dbReference type="Google" id="ProtNLM"/>
    </source>
</evidence>
<dbReference type="SUPFAM" id="SSF53182">
    <property type="entry name" value="Pyrrolidone carboxyl peptidase (pyroglutamate aminopeptidase)"/>
    <property type="match status" value="1"/>
</dbReference>
<dbReference type="Gene3D" id="3.40.630.20">
    <property type="entry name" value="Peptidase C15, pyroglutamyl peptidase I-like"/>
    <property type="match status" value="1"/>
</dbReference>
<dbReference type="GO" id="GO:0006508">
    <property type="term" value="P:proteolysis"/>
    <property type="evidence" value="ECO:0007669"/>
    <property type="project" value="UniProtKB-KW"/>
</dbReference>
<dbReference type="InterPro" id="IPR000816">
    <property type="entry name" value="Peptidase_C15"/>
</dbReference>
<dbReference type="Pfam" id="PF01470">
    <property type="entry name" value="Peptidase_C15"/>
    <property type="match status" value="1"/>
</dbReference>
<comment type="caution">
    <text evidence="6">The sequence shown here is derived from an EMBL/GenBank/DDBJ whole genome shotgun (WGS) entry which is preliminary data.</text>
</comment>
<dbReference type="InterPro" id="IPR016125">
    <property type="entry name" value="Peptidase_C15-like"/>
</dbReference>
<evidence type="ECO:0000313" key="7">
    <source>
        <dbReference type="Proteomes" id="UP001562425"/>
    </source>
</evidence>
<dbReference type="CDD" id="cd00501">
    <property type="entry name" value="Peptidase_C15"/>
    <property type="match status" value="1"/>
</dbReference>
<gene>
    <name evidence="6" type="ORF">pipiens_006391</name>
</gene>
<accession>A0ABD1DPR7</accession>
<dbReference type="Proteomes" id="UP001562425">
    <property type="component" value="Unassembled WGS sequence"/>
</dbReference>
<evidence type="ECO:0000256" key="5">
    <source>
        <dbReference type="ARBA" id="ARBA00022807"/>
    </source>
</evidence>
<keyword evidence="7" id="KW-1185">Reference proteome</keyword>
<evidence type="ECO:0000313" key="6">
    <source>
        <dbReference type="EMBL" id="KAL1401757.1"/>
    </source>
</evidence>
<name>A0ABD1DPR7_CULPP</name>
<organism evidence="6 7">
    <name type="scientific">Culex pipiens pipiens</name>
    <name type="common">Northern house mosquito</name>
    <dbReference type="NCBI Taxonomy" id="38569"/>
    <lineage>
        <taxon>Eukaryota</taxon>
        <taxon>Metazoa</taxon>
        <taxon>Ecdysozoa</taxon>
        <taxon>Arthropoda</taxon>
        <taxon>Hexapoda</taxon>
        <taxon>Insecta</taxon>
        <taxon>Pterygota</taxon>
        <taxon>Neoptera</taxon>
        <taxon>Endopterygota</taxon>
        <taxon>Diptera</taxon>
        <taxon>Nematocera</taxon>
        <taxon>Culicoidea</taxon>
        <taxon>Culicidae</taxon>
        <taxon>Culicinae</taxon>
        <taxon>Culicini</taxon>
        <taxon>Culex</taxon>
        <taxon>Culex</taxon>
    </lineage>
</organism>
<sequence>MPKLMRIEVGLSSFELFFGFNGNRARAVNLSPWVDKHRRAPHIAHTHVMPSRTIVVTGFGPFAGHEERNASWEAVRLLPNSLVHGGREYALKKLQVPVTYEAVDAVVPRVWEESPALVVHCGVHGNISTINLEQCSYSSGYCRPDFANKCLPCDKVALRSVSAGEEEDGGKCVRLDTNLKVESIARELSTVRCVHSTEVGNYLCGYIYLKSLDFSRDRTLFIHVPSVGKPYSSEQTKDAIFQVLGRCLDQLDSEGKL</sequence>
<evidence type="ECO:0000256" key="1">
    <source>
        <dbReference type="ARBA" id="ARBA00006641"/>
    </source>
</evidence>
<dbReference type="PANTHER" id="PTHR23402">
    <property type="entry name" value="PROTEASE FAMILY C15 PYROGLUTAMYL-PEPTIDASE I-RELATED"/>
    <property type="match status" value="1"/>
</dbReference>
<dbReference type="AlphaFoldDB" id="A0ABD1DPR7"/>
<keyword evidence="3" id="KW-0645">Protease</keyword>
<dbReference type="EMBL" id="JBEHCU010004188">
    <property type="protein sequence ID" value="KAL1401757.1"/>
    <property type="molecule type" value="Genomic_DNA"/>
</dbReference>
<comment type="similarity">
    <text evidence="1">Belongs to the peptidase C15 family.</text>
</comment>
<evidence type="ECO:0000256" key="3">
    <source>
        <dbReference type="ARBA" id="ARBA00022670"/>
    </source>
</evidence>
<reference evidence="6 7" key="1">
    <citation type="submission" date="2024-05" db="EMBL/GenBank/DDBJ databases">
        <title>Culex pipiens pipiens assembly and annotation.</title>
        <authorList>
            <person name="Alout H."/>
            <person name="Durand T."/>
        </authorList>
    </citation>
    <scope>NUCLEOTIDE SEQUENCE [LARGE SCALE GENOMIC DNA]</scope>
    <source>
        <strain evidence="6">HA-2024</strain>
        <tissue evidence="6">Whole body</tissue>
    </source>
</reference>
<evidence type="ECO:0000256" key="4">
    <source>
        <dbReference type="ARBA" id="ARBA00022801"/>
    </source>
</evidence>
<dbReference type="InterPro" id="IPR036440">
    <property type="entry name" value="Peptidase_C15-like_sf"/>
</dbReference>
<keyword evidence="5" id="KW-0788">Thiol protease</keyword>
<keyword evidence="2" id="KW-0963">Cytoplasm</keyword>
<keyword evidence="4" id="KW-0378">Hydrolase</keyword>